<dbReference type="SUPFAM" id="SSF52540">
    <property type="entry name" value="P-loop containing nucleoside triphosphate hydrolases"/>
    <property type="match status" value="1"/>
</dbReference>
<dbReference type="InterPro" id="IPR059050">
    <property type="entry name" value="Rv3660c_N"/>
</dbReference>
<evidence type="ECO:0000256" key="1">
    <source>
        <dbReference type="SAM" id="MobiDB-lite"/>
    </source>
</evidence>
<keyword evidence="4" id="KW-1185">Reference proteome</keyword>
<dbReference type="AlphaFoldDB" id="A0A344UR83"/>
<accession>A0A344UR83</accession>
<dbReference type="InterPro" id="IPR027417">
    <property type="entry name" value="P-loop_NTPase"/>
</dbReference>
<dbReference type="Proteomes" id="UP000251995">
    <property type="component" value="Chromosome"/>
</dbReference>
<reference evidence="3 4" key="1">
    <citation type="submission" date="2017-12" db="EMBL/GenBank/DDBJ databases">
        <title>The whole genome sequence of the Acidipropionibacterium virtanenii sp. nov. type strain JS278.</title>
        <authorList>
            <person name="Laine P."/>
            <person name="Deptula P."/>
            <person name="Varmanen P."/>
            <person name="Auvinen P."/>
        </authorList>
    </citation>
    <scope>NUCLEOTIDE SEQUENCE [LARGE SCALE GENOMIC DNA]</scope>
    <source>
        <strain evidence="3 4">JS278</strain>
    </source>
</reference>
<dbReference type="InterPro" id="IPR022521">
    <property type="entry name" value="Rv3660c"/>
</dbReference>
<dbReference type="Gene3D" id="3.40.50.300">
    <property type="entry name" value="P-loop containing nucleotide triphosphate hydrolases"/>
    <property type="match status" value="1"/>
</dbReference>
<evidence type="ECO:0000313" key="4">
    <source>
        <dbReference type="Proteomes" id="UP000251995"/>
    </source>
</evidence>
<feature type="domain" description="Rv3660c-like CheY-like N-terminal" evidence="2">
    <location>
        <begin position="25"/>
        <end position="127"/>
    </location>
</feature>
<dbReference type="OrthoDB" id="3252838at2"/>
<organism evidence="3 4">
    <name type="scientific">Acidipropionibacterium virtanenii</name>
    <dbReference type="NCBI Taxonomy" id="2057246"/>
    <lineage>
        <taxon>Bacteria</taxon>
        <taxon>Bacillati</taxon>
        <taxon>Actinomycetota</taxon>
        <taxon>Actinomycetes</taxon>
        <taxon>Propionibacteriales</taxon>
        <taxon>Propionibacteriaceae</taxon>
        <taxon>Acidipropionibacterium</taxon>
    </lineage>
</organism>
<dbReference type="RefSeq" id="WP_114043896.1">
    <property type="nucleotide sequence ID" value="NZ_CP025198.1"/>
</dbReference>
<sequence length="352" mass="36251">MKDISQQHVRARPGPSAEPSVTLVSGDPRLAEVVGSVAASIGVALHAVGTREDVVAAWDAPGPLLVGQDRASAAVAWQLPVRQGIHVVGEDAEQAARWSAALGASVIVIPQGNATLAELLRDGVQEAGRGTVMLIDQAGGGLGASTLGAGVAADAAATGLRTALVELDPGGGGMDLLLGAERVEGWRWPELASARGTVRELAQHLPALDGVILVSAGREPCQVGQAARAAVVASLAADHDLVILDRGHLPAEAVAGLSVDRRVEIVGADLRSLMAARAVGMSGATPVLRHGPGRRMSIPDAAALVGVEPLLEVPDDRRLPKGQEIGEAPWVMAGRRWRRACHDLREAVVPDE</sequence>
<name>A0A344UR83_9ACTN</name>
<gene>
    <name evidence="3" type="ORF">JS278_00589</name>
</gene>
<dbReference type="NCBIfam" id="TIGR03815">
    <property type="entry name" value="CpaE_hom_Actino"/>
    <property type="match status" value="1"/>
</dbReference>
<dbReference type="KEGG" id="acij:JS278_00589"/>
<dbReference type="EMBL" id="CP025198">
    <property type="protein sequence ID" value="AXE37781.1"/>
    <property type="molecule type" value="Genomic_DNA"/>
</dbReference>
<evidence type="ECO:0000259" key="2">
    <source>
        <dbReference type="Pfam" id="PF26563"/>
    </source>
</evidence>
<protein>
    <recommendedName>
        <fullName evidence="2">Rv3660c-like CheY-like N-terminal domain-containing protein</fullName>
    </recommendedName>
</protein>
<evidence type="ECO:0000313" key="3">
    <source>
        <dbReference type="EMBL" id="AXE37781.1"/>
    </source>
</evidence>
<feature type="region of interest" description="Disordered" evidence="1">
    <location>
        <begin position="1"/>
        <end position="21"/>
    </location>
</feature>
<proteinExistence type="predicted"/>
<dbReference type="Pfam" id="PF26563">
    <property type="entry name" value="Rv3660c_N"/>
    <property type="match status" value="1"/>
</dbReference>